<dbReference type="InterPro" id="IPR027304">
    <property type="entry name" value="Trigger_fact/SurA_dom_sf"/>
</dbReference>
<keyword evidence="5" id="KW-1133">Transmembrane helix</keyword>
<keyword evidence="2" id="KW-1003">Cell membrane</keyword>
<dbReference type="InterPro" id="IPR000297">
    <property type="entry name" value="PPIase_PpiC"/>
</dbReference>
<keyword evidence="11" id="KW-0697">Rotamase</keyword>
<dbReference type="InterPro" id="IPR052029">
    <property type="entry name" value="PpiD_chaperone"/>
</dbReference>
<evidence type="ECO:0000256" key="12">
    <source>
        <dbReference type="SAM" id="Coils"/>
    </source>
</evidence>
<evidence type="ECO:0000256" key="8">
    <source>
        <dbReference type="ARBA" id="ARBA00038408"/>
    </source>
</evidence>
<evidence type="ECO:0000256" key="1">
    <source>
        <dbReference type="ARBA" id="ARBA00004382"/>
    </source>
</evidence>
<feature type="coiled-coil region" evidence="12">
    <location>
        <begin position="362"/>
        <end position="389"/>
    </location>
</feature>
<evidence type="ECO:0000256" key="6">
    <source>
        <dbReference type="ARBA" id="ARBA00023136"/>
    </source>
</evidence>
<dbReference type="EMBL" id="CP016895">
    <property type="protein sequence ID" value="AOA58134.1"/>
    <property type="molecule type" value="Genomic_DNA"/>
</dbReference>
<sequence length="624" mass="69515">MEAFRTLIRGWFGKLLLILFLTPFAFIGIEGYFSGGSKADVVKVVNGQEISKKELENRVKLYNSQLLKDNKVNGDETLLNQPFIENLALEDLISLTLLTQQAINLGLGLSDAQISQMLAQQPTFQENGKFSQARFEQYLRGNGLSKQALINDLRKDHAYNMLAAGIAQNALVNNIDVQQFLNLQTEKRDLFLAKVQLDDYKQKVKVSAQEVQDYYNKHQAQYKQAARVDVDYVVVQPAMLAAQVTPVTEQELQQAYQQYVAEAKKNQQYDVKQLLISLDQHDNDPAKAKKVADEVYAKIQAGLSFAEAVKQYSEDSLSKTEGGKINYTAGAFGAAFDQAVLSSQDKVTAPVKTDYGYHLIVAKAQASQVASFEAEKARLSAEVQQTKSDNLFRDTVNKLNELVVDNDALDVVTQQVKAARIDTVKDFTLFTQHPVLSDPAVKVKLFNEDVVNGDRNASSNIQVGPQGDIVWVKVRQYYPSKVQDLAQVKAKVQAKLIEKKAYEAAKKDLQQSLAAFKSQPAQQALATSKLNFEHIGIRNRGQVTLEVQRVAFSLPQPAAGKWSVDTVALDNDLIVVAVADVQKDDINKLPAEVLKQQKAFYEGLRGQQLLNDYAEYLKSKAKIK</sequence>
<evidence type="ECO:0000313" key="14">
    <source>
        <dbReference type="EMBL" id="AOA58134.1"/>
    </source>
</evidence>
<dbReference type="RefSeq" id="WP_067553988.1">
    <property type="nucleotide sequence ID" value="NZ_CP016895.1"/>
</dbReference>
<keyword evidence="11 14" id="KW-0413">Isomerase</keyword>
<comment type="similarity">
    <text evidence="8">Belongs to the PpiD chaperone family.</text>
</comment>
<name>A0A1B2LYW2_9GAMM</name>
<keyword evidence="15" id="KW-1185">Reference proteome</keyword>
<dbReference type="SUPFAM" id="SSF109998">
    <property type="entry name" value="Triger factor/SurA peptide-binding domain-like"/>
    <property type="match status" value="1"/>
</dbReference>
<gene>
    <name evidence="14" type="ORF">BFG52_07045</name>
</gene>
<feature type="domain" description="PpiC" evidence="13">
    <location>
        <begin position="266"/>
        <end position="364"/>
    </location>
</feature>
<evidence type="ECO:0000256" key="3">
    <source>
        <dbReference type="ARBA" id="ARBA00022519"/>
    </source>
</evidence>
<comment type="subcellular location">
    <subcellularLocation>
        <location evidence="1">Cell inner membrane</location>
        <topology evidence="1">Single-pass type II membrane protein</topology>
        <orientation evidence="1">Periplasmic side</orientation>
    </subcellularLocation>
</comment>
<evidence type="ECO:0000256" key="9">
    <source>
        <dbReference type="ARBA" id="ARBA00040743"/>
    </source>
</evidence>
<dbReference type="GO" id="GO:0005886">
    <property type="term" value="C:plasma membrane"/>
    <property type="evidence" value="ECO:0007669"/>
    <property type="project" value="UniProtKB-SubCell"/>
</dbReference>
<reference evidence="14 15" key="1">
    <citation type="submission" date="2016-08" db="EMBL/GenBank/DDBJ databases">
        <authorList>
            <person name="Seilhamer J.J."/>
        </authorList>
    </citation>
    <scope>NUCLEOTIDE SEQUENCE [LARGE SCALE GENOMIC DNA]</scope>
    <source>
        <strain evidence="14 15">BRTC-1</strain>
    </source>
</reference>
<dbReference type="GO" id="GO:0003755">
    <property type="term" value="F:peptidyl-prolyl cis-trans isomerase activity"/>
    <property type="evidence" value="ECO:0007669"/>
    <property type="project" value="UniProtKB-KW"/>
</dbReference>
<dbReference type="PROSITE" id="PS50198">
    <property type="entry name" value="PPIC_PPIASE_2"/>
    <property type="match status" value="1"/>
</dbReference>
<proteinExistence type="inferred from homology"/>
<dbReference type="InterPro" id="IPR046357">
    <property type="entry name" value="PPIase_dom_sf"/>
</dbReference>
<evidence type="ECO:0000256" key="11">
    <source>
        <dbReference type="PROSITE-ProRule" id="PRU00278"/>
    </source>
</evidence>
<keyword evidence="4" id="KW-0812">Transmembrane</keyword>
<dbReference type="STRING" id="1789224.BFG52_07045"/>
<protein>
    <recommendedName>
        <fullName evidence="9">Periplasmic chaperone PpiD</fullName>
    </recommendedName>
    <alternativeName>
        <fullName evidence="10">Periplasmic folding chaperone</fullName>
    </alternativeName>
</protein>
<keyword evidence="7" id="KW-0143">Chaperone</keyword>
<evidence type="ECO:0000256" key="2">
    <source>
        <dbReference type="ARBA" id="ARBA00022475"/>
    </source>
</evidence>
<keyword evidence="3" id="KW-0997">Cell inner membrane</keyword>
<dbReference type="Pfam" id="PF00639">
    <property type="entry name" value="Rotamase"/>
    <property type="match status" value="1"/>
</dbReference>
<evidence type="ECO:0000256" key="10">
    <source>
        <dbReference type="ARBA" id="ARBA00042775"/>
    </source>
</evidence>
<dbReference type="Gene3D" id="1.10.4030.10">
    <property type="entry name" value="Porin chaperone SurA, peptide-binding domain"/>
    <property type="match status" value="1"/>
</dbReference>
<evidence type="ECO:0000256" key="4">
    <source>
        <dbReference type="ARBA" id="ARBA00022692"/>
    </source>
</evidence>
<dbReference type="Proteomes" id="UP000093391">
    <property type="component" value="Chromosome"/>
</dbReference>
<accession>A0A1B2LYW2</accession>
<organism evidence="14 15">
    <name type="scientific">Acinetobacter larvae</name>
    <dbReference type="NCBI Taxonomy" id="1789224"/>
    <lineage>
        <taxon>Bacteria</taxon>
        <taxon>Pseudomonadati</taxon>
        <taxon>Pseudomonadota</taxon>
        <taxon>Gammaproteobacteria</taxon>
        <taxon>Moraxellales</taxon>
        <taxon>Moraxellaceae</taxon>
        <taxon>Acinetobacter</taxon>
    </lineage>
</organism>
<dbReference type="PANTHER" id="PTHR47529:SF1">
    <property type="entry name" value="PERIPLASMIC CHAPERONE PPID"/>
    <property type="match status" value="1"/>
</dbReference>
<evidence type="ECO:0000313" key="15">
    <source>
        <dbReference type="Proteomes" id="UP000093391"/>
    </source>
</evidence>
<dbReference type="Gene3D" id="3.10.50.40">
    <property type="match status" value="1"/>
</dbReference>
<dbReference type="AlphaFoldDB" id="A0A1B2LYW2"/>
<evidence type="ECO:0000256" key="5">
    <source>
        <dbReference type="ARBA" id="ARBA00022989"/>
    </source>
</evidence>
<keyword evidence="12" id="KW-0175">Coiled coil</keyword>
<dbReference type="Pfam" id="PF13624">
    <property type="entry name" value="SurA_N_3"/>
    <property type="match status" value="1"/>
</dbReference>
<evidence type="ECO:0000259" key="13">
    <source>
        <dbReference type="PROSITE" id="PS50198"/>
    </source>
</evidence>
<dbReference type="SUPFAM" id="SSF54534">
    <property type="entry name" value="FKBP-like"/>
    <property type="match status" value="1"/>
</dbReference>
<dbReference type="PANTHER" id="PTHR47529">
    <property type="entry name" value="PEPTIDYL-PROLYL CIS-TRANS ISOMERASE D"/>
    <property type="match status" value="1"/>
</dbReference>
<keyword evidence="6" id="KW-0472">Membrane</keyword>
<dbReference type="KEGG" id="ala:BFG52_07045"/>
<evidence type="ECO:0000256" key="7">
    <source>
        <dbReference type="ARBA" id="ARBA00023186"/>
    </source>
</evidence>
<dbReference type="OrthoDB" id="9812372at2"/>